<dbReference type="Pfam" id="PF13517">
    <property type="entry name" value="FG-GAP_3"/>
    <property type="match status" value="6"/>
</dbReference>
<accession>A0A4R6Q9U4</accession>
<feature type="signal peptide" evidence="2">
    <location>
        <begin position="1"/>
        <end position="19"/>
    </location>
</feature>
<gene>
    <name evidence="5" type="ORF">BC748_1627</name>
</gene>
<dbReference type="AlphaFoldDB" id="A0A4R6Q9U4"/>
<sequence length="1189" mass="128442">MKLKITFSILLFSILFANAQVVFEEQLVIDNTFYMQNPNGVVSADFDGDGDQDVLSSAYFGNRLVWLENLNGIGTEVQLHLISSTIQTPWGVCAADLDGDGDLDAVSTSLSGNNVSWFENTDGNGTFVYKQGMFATLVNKVMAVDMDNDNDLDLVWSSSSDSELRWTKNNDGLGTFGSTVIIDANSTNSPGFFPADINGDGAMDIISGFGSSTGSNGLTWFRNSNNGLGTLSTRILISNQVSYLTSVYAGDLDGDGDMDVVSASSIDNKIAWYENTDGIGTFGTQQILTTNALAAIIVRIADVDGDGDKDVVFGSNDDKKIGWFNNIDGSGTFSEEIIIATHSGDIRDIHFSDVDADGDLDFLAATNTDNNVTLYKNTNGLGSFSSDILTKHVDGGRIVVAEDIDNDGDKDIFAASYWDDKISWFKNLDGQGDFFNSQTVVSLANNGITSVFVGDVDGDGFKDLLATAYLDGTVFWFKNIDGLGNFGPQQSIDTNLYNSSRVYLSDIDNDGDMDVFAIGTSRFAWYENLDGLGSFGPQQTIDNINNFTMFDVDFDDLDGDGDIDISVAGSYGMLRYLNTDGQGTFSSRIILETSEYRAVSTEIADVDGDGDSDLLYMGTIGQTSSNTFIGWSKNLNGLGSFGPIQIITTLVPTPKGLVVADFDNDGDIDIASSSQGNGGVIAWYENTDGQGAFANTQQIISQTSNSPFDIYAADIDNNNKIDIVSISNIDDKISWHKNIGIIDSNSISGSIRFDLLGDGCTETDALMTGILVIATDSATTNATFTQENGQFQLYTTEDGVVTTEVSSQLPTYYAANPPSAQSNFIGLGNSNNIDFCVSPTAVINELSVSVYPTINDPRPGFFTFYRIVYSNRGTTQLSGAITYEFDGTKLSFVSANQTTTSQTSSMVTFDYANLNPFETRTIDLVFSIFPPPTTNINEIITSTVTINPITDDFIPNNNVYSLNQLVIGSYDPNDITCLEGDQVLIEDADEYLHYLIRFQNTGTAEAINVCVDHVLDDKLDWTTMQLESLSHSGRVTINNGSDVSFIFNNINLPDSTNDEPNSHGFITYKIKPKNNVALGDIINASAAIYFDFNPPIITNTAATEFVETLATGDFEVGKVSVYPNPTNGILNIATTSTITEISLYNQLGQLVLSAKDTTSIDASSLRSGVYLLSIKDATGATVIKQISKR</sequence>
<dbReference type="InterPro" id="IPR013517">
    <property type="entry name" value="FG-GAP"/>
</dbReference>
<keyword evidence="1 2" id="KW-0732">Signal</keyword>
<dbReference type="PANTHER" id="PTHR44103:SF1">
    <property type="entry name" value="PROPROTEIN CONVERTASE P"/>
    <property type="match status" value="1"/>
</dbReference>
<feature type="chain" id="PRO_5020360458" evidence="2">
    <location>
        <begin position="20"/>
        <end position="1189"/>
    </location>
</feature>
<keyword evidence="6" id="KW-1185">Reference proteome</keyword>
<evidence type="ECO:0000256" key="2">
    <source>
        <dbReference type="SAM" id="SignalP"/>
    </source>
</evidence>
<proteinExistence type="predicted"/>
<evidence type="ECO:0000313" key="6">
    <source>
        <dbReference type="Proteomes" id="UP000295260"/>
    </source>
</evidence>
<organism evidence="5 6">
    <name type="scientific">Flavobacterium dankookense</name>
    <dbReference type="NCBI Taxonomy" id="706186"/>
    <lineage>
        <taxon>Bacteria</taxon>
        <taxon>Pseudomonadati</taxon>
        <taxon>Bacteroidota</taxon>
        <taxon>Flavobacteriia</taxon>
        <taxon>Flavobacteriales</taxon>
        <taxon>Flavobacteriaceae</taxon>
        <taxon>Flavobacterium</taxon>
    </lineage>
</organism>
<evidence type="ECO:0000256" key="1">
    <source>
        <dbReference type="ARBA" id="ARBA00022729"/>
    </source>
</evidence>
<dbReference type="RefSeq" id="WP_133532913.1">
    <property type="nucleotide sequence ID" value="NZ_SNXR01000013.1"/>
</dbReference>
<dbReference type="NCBIfam" id="TIGR04183">
    <property type="entry name" value="Por_Secre_tail"/>
    <property type="match status" value="1"/>
</dbReference>
<dbReference type="Pfam" id="PF18962">
    <property type="entry name" value="Por_Secre_tail"/>
    <property type="match status" value="1"/>
</dbReference>
<comment type="caution">
    <text evidence="5">The sequence shown here is derived from an EMBL/GenBank/DDBJ whole genome shotgun (WGS) entry which is preliminary data.</text>
</comment>
<evidence type="ECO:0000259" key="4">
    <source>
        <dbReference type="Pfam" id="PF24595"/>
    </source>
</evidence>
<protein>
    <submittedName>
        <fullName evidence="5">Putative secreted protein (Por secretion system target)</fullName>
    </submittedName>
</protein>
<feature type="domain" description="Secretion system C-terminal sorting" evidence="3">
    <location>
        <begin position="1121"/>
        <end position="1185"/>
    </location>
</feature>
<dbReference type="SUPFAM" id="SSF69318">
    <property type="entry name" value="Integrin alpha N-terminal domain"/>
    <property type="match status" value="2"/>
</dbReference>
<dbReference type="InterPro" id="IPR028994">
    <property type="entry name" value="Integrin_alpha_N"/>
</dbReference>
<feature type="domain" description="DUF7619" evidence="4">
    <location>
        <begin position="971"/>
        <end position="1103"/>
    </location>
</feature>
<dbReference type="InterPro" id="IPR055353">
    <property type="entry name" value="DUF7619"/>
</dbReference>
<dbReference type="Gene3D" id="2.130.10.130">
    <property type="entry name" value="Integrin alpha, N-terminal"/>
    <property type="match status" value="2"/>
</dbReference>
<dbReference type="PANTHER" id="PTHR44103">
    <property type="entry name" value="PROPROTEIN CONVERTASE P"/>
    <property type="match status" value="1"/>
</dbReference>
<dbReference type="Proteomes" id="UP000295260">
    <property type="component" value="Unassembled WGS sequence"/>
</dbReference>
<dbReference type="Pfam" id="PF24595">
    <property type="entry name" value="DUF7619"/>
    <property type="match status" value="1"/>
</dbReference>
<dbReference type="OrthoDB" id="1110367at2"/>
<reference evidence="5 6" key="1">
    <citation type="submission" date="2019-03" db="EMBL/GenBank/DDBJ databases">
        <title>Genomic Encyclopedia of Archaeal and Bacterial Type Strains, Phase II (KMG-II): from individual species to whole genera.</title>
        <authorList>
            <person name="Goeker M."/>
        </authorList>
    </citation>
    <scope>NUCLEOTIDE SEQUENCE [LARGE SCALE GENOMIC DNA]</scope>
    <source>
        <strain evidence="5 6">DSM 25687</strain>
    </source>
</reference>
<evidence type="ECO:0000313" key="5">
    <source>
        <dbReference type="EMBL" id="TDP59378.1"/>
    </source>
</evidence>
<evidence type="ECO:0000259" key="3">
    <source>
        <dbReference type="Pfam" id="PF18962"/>
    </source>
</evidence>
<name>A0A4R6Q9U4_9FLAO</name>
<dbReference type="InterPro" id="IPR026444">
    <property type="entry name" value="Secre_tail"/>
</dbReference>
<dbReference type="EMBL" id="SNXR01000013">
    <property type="protein sequence ID" value="TDP59378.1"/>
    <property type="molecule type" value="Genomic_DNA"/>
</dbReference>